<evidence type="ECO:0000313" key="2">
    <source>
        <dbReference type="Proteomes" id="UP001378242"/>
    </source>
</evidence>
<organism evidence="1 2">
    <name type="scientific">Cobetia marina</name>
    <name type="common">Deleya marina</name>
    <dbReference type="NCBI Taxonomy" id="28258"/>
    <lineage>
        <taxon>Bacteria</taxon>
        <taxon>Pseudomonadati</taxon>
        <taxon>Pseudomonadota</taxon>
        <taxon>Gammaproteobacteria</taxon>
        <taxon>Oceanospirillales</taxon>
        <taxon>Halomonadaceae</taxon>
        <taxon>Cobetia</taxon>
    </lineage>
</organism>
<dbReference type="EMBL" id="JBAKAP010000101">
    <property type="protein sequence ID" value="MEL0618711.1"/>
    <property type="molecule type" value="Genomic_DNA"/>
</dbReference>
<keyword evidence="2" id="KW-1185">Reference proteome</keyword>
<gene>
    <name evidence="1" type="ORF">V6243_17980</name>
</gene>
<reference evidence="1 2" key="1">
    <citation type="submission" date="2024-02" db="EMBL/GenBank/DDBJ databases">
        <title>Bacteria isolated from the canopy kelp, Nereocystis luetkeana.</title>
        <authorList>
            <person name="Pfister C.A."/>
            <person name="Younker I.T."/>
            <person name="Light S.H."/>
        </authorList>
    </citation>
    <scope>NUCLEOTIDE SEQUENCE [LARGE SCALE GENOMIC DNA]</scope>
    <source>
        <strain evidence="1 2">TI.5.07</strain>
    </source>
</reference>
<dbReference type="Proteomes" id="UP001378242">
    <property type="component" value="Unassembled WGS sequence"/>
</dbReference>
<name>A0ABU9GKT4_COBMA</name>
<protein>
    <submittedName>
        <fullName evidence="1">Uncharacterized protein</fullName>
    </submittedName>
</protein>
<sequence length="66" mass="7529">MAISNPNDWCRHLVWVNWKRIGQGDRLGRLQRLAEERGYACRVFIAKASLHGDAFMKTFLLLGGIA</sequence>
<dbReference type="RefSeq" id="WP_341543001.1">
    <property type="nucleotide sequence ID" value="NZ_JBAKAP010000101.1"/>
</dbReference>
<evidence type="ECO:0000313" key="1">
    <source>
        <dbReference type="EMBL" id="MEL0618711.1"/>
    </source>
</evidence>
<proteinExistence type="predicted"/>
<feature type="non-terminal residue" evidence="1">
    <location>
        <position position="66"/>
    </location>
</feature>
<comment type="caution">
    <text evidence="1">The sequence shown here is derived from an EMBL/GenBank/DDBJ whole genome shotgun (WGS) entry which is preliminary data.</text>
</comment>
<accession>A0ABU9GKT4</accession>